<dbReference type="AlphaFoldDB" id="A0A9N9GEB4"/>
<dbReference type="Proteomes" id="UP000789375">
    <property type="component" value="Unassembled WGS sequence"/>
</dbReference>
<sequence>MSENIINHPTDLAPYYNHATDESISYDISGTLKLLTDHFNLNILKLGTMLVDSVSDPLKRTLSTTEFYFKVPFDATGVLKNTFKTFGHDSDSYFKSIIAKLPKLISGAIDVFTPSSYWLAAPFYMPIELVHFGSLCVRNFAQPIINAAVASTILNHNGFTYCNHVDQNICGKCCLAEEYVSKLGANCLIRGRFNCGQLVHYNNCVFGGVNYKPEVMDAIENFWNATGLWV</sequence>
<organism evidence="1 2">
    <name type="scientific">Funneliformis mosseae</name>
    <name type="common">Endomycorrhizal fungus</name>
    <name type="synonym">Glomus mosseae</name>
    <dbReference type="NCBI Taxonomy" id="27381"/>
    <lineage>
        <taxon>Eukaryota</taxon>
        <taxon>Fungi</taxon>
        <taxon>Fungi incertae sedis</taxon>
        <taxon>Mucoromycota</taxon>
        <taxon>Glomeromycotina</taxon>
        <taxon>Glomeromycetes</taxon>
        <taxon>Glomerales</taxon>
        <taxon>Glomeraceae</taxon>
        <taxon>Funneliformis</taxon>
    </lineage>
</organism>
<proteinExistence type="predicted"/>
<name>A0A9N9GEB4_FUNMO</name>
<protein>
    <submittedName>
        <fullName evidence="1">12475_t:CDS:1</fullName>
    </submittedName>
</protein>
<evidence type="ECO:0000313" key="1">
    <source>
        <dbReference type="EMBL" id="CAG8596321.1"/>
    </source>
</evidence>
<gene>
    <name evidence="1" type="ORF">FMOSSE_LOCUS8708</name>
</gene>
<comment type="caution">
    <text evidence="1">The sequence shown here is derived from an EMBL/GenBank/DDBJ whole genome shotgun (WGS) entry which is preliminary data.</text>
</comment>
<accession>A0A9N9GEB4</accession>
<dbReference type="EMBL" id="CAJVPP010002327">
    <property type="protein sequence ID" value="CAG8596321.1"/>
    <property type="molecule type" value="Genomic_DNA"/>
</dbReference>
<evidence type="ECO:0000313" key="2">
    <source>
        <dbReference type="Proteomes" id="UP000789375"/>
    </source>
</evidence>
<keyword evidence="2" id="KW-1185">Reference proteome</keyword>
<reference evidence="1" key="1">
    <citation type="submission" date="2021-06" db="EMBL/GenBank/DDBJ databases">
        <authorList>
            <person name="Kallberg Y."/>
            <person name="Tangrot J."/>
            <person name="Rosling A."/>
        </authorList>
    </citation>
    <scope>NUCLEOTIDE SEQUENCE</scope>
    <source>
        <strain evidence="1">87-6 pot B 2015</strain>
    </source>
</reference>